<keyword evidence="3" id="KW-1134">Transmembrane beta strand</keyword>
<dbReference type="GO" id="GO:1990456">
    <property type="term" value="P:mitochondrion-endoplasmic reticulum membrane tethering"/>
    <property type="evidence" value="ECO:0007669"/>
    <property type="project" value="TreeGrafter"/>
</dbReference>
<comment type="subcellular location">
    <subcellularLocation>
        <location evidence="1">Membrane</location>
    </subcellularLocation>
</comment>
<keyword evidence="2" id="KW-0813">Transport</keyword>
<dbReference type="Proteomes" id="UP000095085">
    <property type="component" value="Unassembled WGS sequence"/>
</dbReference>
<dbReference type="PANTHER" id="PTHR28185:SF1">
    <property type="entry name" value="MITOCHONDRIAL DISTRIBUTION AND MORPHOLOGY PROTEIN 34"/>
    <property type="match status" value="1"/>
</dbReference>
<dbReference type="GO" id="GO:0008289">
    <property type="term" value="F:lipid binding"/>
    <property type="evidence" value="ECO:0007669"/>
    <property type="project" value="UniProtKB-KW"/>
</dbReference>
<dbReference type="HAMAP" id="MF_03105">
    <property type="entry name" value="Mdm34"/>
    <property type="match status" value="1"/>
</dbReference>
<sequence>MSFKVNWNSLETDSLRNWTKDLLTDALNSGKRPNILASNIQIKDLNFGLSPPNFEILEIGELAKDRFRGIFKINYDGDFHLTLHTKVQANPLKIYSDNSLEKEINQDCHNFTTPDFLLSNEAFNIPLDLKLSDIKINGIGIIVFSKTKGLTLVFRNDPLDSIKVSSTFDTVQVLANYLQKQIENQIRDLFRETLPTLIHKLSLKYTLVNESTINDLYKQQQKKEEEVREKDAEDSEDLEDDELLEFQQSFSPNNLMKISSIFNSRESLKLNIPKFKKTIQRCHLDKYCQDISLPNLVNSLYTNLNLSNQDLLLNNHNLNGIPINMLLGHDYNKVDNILKEISLIQSNNYNTTNSKNSIPIRPKRRKIK</sequence>
<dbReference type="PROSITE" id="PS51847">
    <property type="entry name" value="SMP"/>
    <property type="match status" value="1"/>
</dbReference>
<dbReference type="EMBL" id="KV454538">
    <property type="protein sequence ID" value="ODV69798.1"/>
    <property type="molecule type" value="Genomic_DNA"/>
</dbReference>
<evidence type="ECO:0000256" key="7">
    <source>
        <dbReference type="ARBA" id="ARBA00023121"/>
    </source>
</evidence>
<feature type="non-terminal residue" evidence="12">
    <location>
        <position position="368"/>
    </location>
</feature>
<keyword evidence="5" id="KW-1000">Mitochondrion outer membrane</keyword>
<keyword evidence="4" id="KW-0812">Transmembrane</keyword>
<evidence type="ECO:0000256" key="6">
    <source>
        <dbReference type="ARBA" id="ARBA00023055"/>
    </source>
</evidence>
<evidence type="ECO:0000256" key="10">
    <source>
        <dbReference type="SAM" id="MobiDB-lite"/>
    </source>
</evidence>
<dbReference type="PANTHER" id="PTHR28185">
    <property type="entry name" value="MITOCHONDRIAL DISTRIBUTION AND MORPHOLOGY PROTEIN 34"/>
    <property type="match status" value="1"/>
</dbReference>
<organism evidence="12 13">
    <name type="scientific">Hyphopichia burtonii NRRL Y-1933</name>
    <dbReference type="NCBI Taxonomy" id="984485"/>
    <lineage>
        <taxon>Eukaryota</taxon>
        <taxon>Fungi</taxon>
        <taxon>Dikarya</taxon>
        <taxon>Ascomycota</taxon>
        <taxon>Saccharomycotina</taxon>
        <taxon>Pichiomycetes</taxon>
        <taxon>Debaryomycetaceae</taxon>
        <taxon>Hyphopichia</taxon>
    </lineage>
</organism>
<dbReference type="GO" id="GO:0015914">
    <property type="term" value="P:phospholipid transport"/>
    <property type="evidence" value="ECO:0007669"/>
    <property type="project" value="TreeGrafter"/>
</dbReference>
<dbReference type="InterPro" id="IPR031468">
    <property type="entry name" value="SMP_LBD"/>
</dbReference>
<protein>
    <recommendedName>
        <fullName evidence="11">SMP-LTD domain-containing protein</fullName>
    </recommendedName>
</protein>
<keyword evidence="8" id="KW-0496">Mitochondrion</keyword>
<dbReference type="GO" id="GO:0007005">
    <property type="term" value="P:mitochondrion organization"/>
    <property type="evidence" value="ECO:0007669"/>
    <property type="project" value="InterPro"/>
</dbReference>
<feature type="region of interest" description="Disordered" evidence="10">
    <location>
        <begin position="220"/>
        <end position="239"/>
    </location>
</feature>
<evidence type="ECO:0000256" key="1">
    <source>
        <dbReference type="ARBA" id="ARBA00004370"/>
    </source>
</evidence>
<evidence type="ECO:0000256" key="8">
    <source>
        <dbReference type="ARBA" id="ARBA00023128"/>
    </source>
</evidence>
<dbReference type="AlphaFoldDB" id="A0A1E4RRC3"/>
<dbReference type="Pfam" id="PF26545">
    <property type="entry name" value="Mdm34_N"/>
    <property type="match status" value="1"/>
</dbReference>
<evidence type="ECO:0000256" key="9">
    <source>
        <dbReference type="ARBA" id="ARBA00023136"/>
    </source>
</evidence>
<gene>
    <name evidence="12" type="ORF">HYPBUDRAFT_95945</name>
</gene>
<dbReference type="InterPro" id="IPR058825">
    <property type="entry name" value="MDM34_N"/>
</dbReference>
<evidence type="ECO:0000313" key="13">
    <source>
        <dbReference type="Proteomes" id="UP000095085"/>
    </source>
</evidence>
<evidence type="ECO:0000256" key="5">
    <source>
        <dbReference type="ARBA" id="ARBA00022787"/>
    </source>
</evidence>
<evidence type="ECO:0000256" key="3">
    <source>
        <dbReference type="ARBA" id="ARBA00022452"/>
    </source>
</evidence>
<dbReference type="CDD" id="cd21673">
    <property type="entry name" value="SMP_Mdm34"/>
    <property type="match status" value="1"/>
</dbReference>
<feature type="domain" description="SMP-LTD" evidence="11">
    <location>
        <begin position="1"/>
        <end position="203"/>
    </location>
</feature>
<dbReference type="GeneID" id="30998509"/>
<evidence type="ECO:0000256" key="2">
    <source>
        <dbReference type="ARBA" id="ARBA00022448"/>
    </source>
</evidence>
<dbReference type="OrthoDB" id="17927at2759"/>
<keyword evidence="6" id="KW-0445">Lipid transport</keyword>
<keyword evidence="13" id="KW-1185">Reference proteome</keyword>
<dbReference type="STRING" id="984485.A0A1E4RRC3"/>
<dbReference type="GO" id="GO:0032865">
    <property type="term" value="C:ERMES complex"/>
    <property type="evidence" value="ECO:0007669"/>
    <property type="project" value="InterPro"/>
</dbReference>
<evidence type="ECO:0000256" key="4">
    <source>
        <dbReference type="ARBA" id="ARBA00022692"/>
    </source>
</evidence>
<evidence type="ECO:0000259" key="11">
    <source>
        <dbReference type="PROSITE" id="PS51847"/>
    </source>
</evidence>
<accession>A0A1E4RRC3</accession>
<keyword evidence="7" id="KW-0446">Lipid-binding</keyword>
<feature type="compositionally biased region" description="Basic and acidic residues" evidence="10">
    <location>
        <begin position="221"/>
        <end position="231"/>
    </location>
</feature>
<keyword evidence="9" id="KW-0472">Membrane</keyword>
<name>A0A1E4RRC3_9ASCO</name>
<proteinExistence type="inferred from homology"/>
<evidence type="ECO:0000313" key="12">
    <source>
        <dbReference type="EMBL" id="ODV69798.1"/>
    </source>
</evidence>
<reference evidence="13" key="1">
    <citation type="submission" date="2016-05" db="EMBL/GenBank/DDBJ databases">
        <title>Comparative genomics of biotechnologically important yeasts.</title>
        <authorList>
            <consortium name="DOE Joint Genome Institute"/>
            <person name="Riley R."/>
            <person name="Haridas S."/>
            <person name="Wolfe K.H."/>
            <person name="Lopes M.R."/>
            <person name="Hittinger C.T."/>
            <person name="Goker M."/>
            <person name="Salamov A."/>
            <person name="Wisecaver J."/>
            <person name="Long T.M."/>
            <person name="Aerts A.L."/>
            <person name="Barry K."/>
            <person name="Choi C."/>
            <person name="Clum A."/>
            <person name="Coughlan A.Y."/>
            <person name="Deshpande S."/>
            <person name="Douglass A.P."/>
            <person name="Hanson S.J."/>
            <person name="Klenk H.-P."/>
            <person name="Labutti K."/>
            <person name="Lapidus A."/>
            <person name="Lindquist E."/>
            <person name="Lipzen A."/>
            <person name="Meier-Kolthoff J.P."/>
            <person name="Ohm R.A."/>
            <person name="Otillar R.P."/>
            <person name="Pangilinan J."/>
            <person name="Peng Y."/>
            <person name="Rokas A."/>
            <person name="Rosa C.A."/>
            <person name="Scheuner C."/>
            <person name="Sibirny A.A."/>
            <person name="Slot J.C."/>
            <person name="Stielow J.B."/>
            <person name="Sun H."/>
            <person name="Kurtzman C.P."/>
            <person name="Blackwell M."/>
            <person name="Grigoriev I.V."/>
            <person name="Jeffries T.W."/>
        </authorList>
    </citation>
    <scope>NUCLEOTIDE SEQUENCE [LARGE SCALE GENOMIC DNA]</scope>
    <source>
        <strain evidence="13">NRRL Y-1933</strain>
    </source>
</reference>
<dbReference type="InterPro" id="IPR027536">
    <property type="entry name" value="MDM34"/>
</dbReference>
<dbReference type="RefSeq" id="XP_020078865.1">
    <property type="nucleotide sequence ID" value="XM_020223960.1"/>
</dbReference>